<evidence type="ECO:0000313" key="3">
    <source>
        <dbReference type="Proteomes" id="UP000039660"/>
    </source>
</evidence>
<name>A0A0T7GXM4_NEOGA</name>
<dbReference type="Proteomes" id="UP000039660">
    <property type="component" value="Unassembled WGS sequence"/>
</dbReference>
<gene>
    <name evidence="2" type="ORF">NGAL_HAMBI1189_42850</name>
</gene>
<sequence length="63" mass="6390">MMRRLLITAAFLLSAEAAFAGEGGCGTNAAAIIAQAYPTAEKTSETGFVADGATILVPDEEKG</sequence>
<keyword evidence="1" id="KW-0732">Signal</keyword>
<evidence type="ECO:0000313" key="2">
    <source>
        <dbReference type="EMBL" id="CDZ52042.1"/>
    </source>
</evidence>
<proteinExistence type="predicted"/>
<protein>
    <submittedName>
        <fullName evidence="2">Uncharacterized protein</fullName>
    </submittedName>
</protein>
<dbReference type="AlphaFoldDB" id="A0A0T7GXM4"/>
<reference evidence="2 3" key="1">
    <citation type="submission" date="2014-08" db="EMBL/GenBank/DDBJ databases">
        <authorList>
            <person name="Chen Y.-H."/>
        </authorList>
    </citation>
    <scope>NUCLEOTIDE SEQUENCE [LARGE SCALE GENOMIC DNA]</scope>
</reference>
<feature type="chain" id="PRO_5006683699" evidence="1">
    <location>
        <begin position="21"/>
        <end position="63"/>
    </location>
</feature>
<organism evidence="2 3">
    <name type="scientific">Neorhizobium galegae bv. officinalis</name>
    <dbReference type="NCBI Taxonomy" id="323656"/>
    <lineage>
        <taxon>Bacteria</taxon>
        <taxon>Pseudomonadati</taxon>
        <taxon>Pseudomonadota</taxon>
        <taxon>Alphaproteobacteria</taxon>
        <taxon>Hyphomicrobiales</taxon>
        <taxon>Rhizobiaceae</taxon>
        <taxon>Rhizobium/Agrobacterium group</taxon>
        <taxon>Neorhizobium</taxon>
    </lineage>
</organism>
<evidence type="ECO:0000256" key="1">
    <source>
        <dbReference type="SAM" id="SignalP"/>
    </source>
</evidence>
<dbReference type="RefSeq" id="WP_046637134.1">
    <property type="nucleotide sequence ID" value="NZ_CCRK01000011.1"/>
</dbReference>
<dbReference type="EMBL" id="CCRK01000011">
    <property type="protein sequence ID" value="CDZ52042.1"/>
    <property type="molecule type" value="Genomic_DNA"/>
</dbReference>
<feature type="signal peptide" evidence="1">
    <location>
        <begin position="1"/>
        <end position="20"/>
    </location>
</feature>
<accession>A0A0T7GXM4</accession>